<dbReference type="Proteomes" id="UP001597544">
    <property type="component" value="Unassembled WGS sequence"/>
</dbReference>
<reference evidence="2" key="1">
    <citation type="journal article" date="2019" name="Int. J. Syst. Evol. Microbiol.">
        <title>The Global Catalogue of Microorganisms (GCM) 10K type strain sequencing project: providing services to taxonomists for standard genome sequencing and annotation.</title>
        <authorList>
            <consortium name="The Broad Institute Genomics Platform"/>
            <consortium name="The Broad Institute Genome Sequencing Center for Infectious Disease"/>
            <person name="Wu L."/>
            <person name="Ma J."/>
        </authorList>
    </citation>
    <scope>NUCLEOTIDE SEQUENCE [LARGE SCALE GENOMIC DNA]</scope>
    <source>
        <strain evidence="2">KCTC 42498</strain>
    </source>
</reference>
<evidence type="ECO:0000313" key="1">
    <source>
        <dbReference type="EMBL" id="MFD2515227.1"/>
    </source>
</evidence>
<sequence>MKDKHEIEHSFFNKLKELYSILPDGDISSPEPPDFMINTGREIIAVEVTQIHNEKGPNEKFPPAQKHATEDEILEAAQHLFTIAKGIPLHISFHFENNLILNKKRKTTLANQVCRLIELEMDGRTFDEHFSFSIKENLPHELVHVSGHYFHQISDVCWYSAKGRFVPDLSKRQVLNVIRDKEKKMTGYIDKVDKAILVLAEGLIPNSWFDGVEQFEQDELVSKFDKIFLIRYLSNTLIELK</sequence>
<name>A0ABW5INM9_9BACT</name>
<accession>A0ABW5INM9</accession>
<comment type="caution">
    <text evidence="1">The sequence shown here is derived from an EMBL/GenBank/DDBJ whole genome shotgun (WGS) entry which is preliminary data.</text>
</comment>
<gene>
    <name evidence="1" type="ORF">ACFSRY_15240</name>
</gene>
<proteinExistence type="predicted"/>
<protein>
    <submittedName>
        <fullName evidence="1">Uncharacterized protein</fullName>
    </submittedName>
</protein>
<dbReference type="EMBL" id="JBHULU010000021">
    <property type="protein sequence ID" value="MFD2515227.1"/>
    <property type="molecule type" value="Genomic_DNA"/>
</dbReference>
<dbReference type="RefSeq" id="WP_377509524.1">
    <property type="nucleotide sequence ID" value="NZ_JBHULU010000021.1"/>
</dbReference>
<keyword evidence="2" id="KW-1185">Reference proteome</keyword>
<organism evidence="1 2">
    <name type="scientific">Pontibacter locisalis</name>
    <dbReference type="NCBI Taxonomy" id="1719035"/>
    <lineage>
        <taxon>Bacteria</taxon>
        <taxon>Pseudomonadati</taxon>
        <taxon>Bacteroidota</taxon>
        <taxon>Cytophagia</taxon>
        <taxon>Cytophagales</taxon>
        <taxon>Hymenobacteraceae</taxon>
        <taxon>Pontibacter</taxon>
    </lineage>
</organism>
<evidence type="ECO:0000313" key="2">
    <source>
        <dbReference type="Proteomes" id="UP001597544"/>
    </source>
</evidence>